<dbReference type="EMBL" id="SNRW01007426">
    <property type="protein sequence ID" value="KAA6381260.1"/>
    <property type="molecule type" value="Genomic_DNA"/>
</dbReference>
<sequence>MRFIDVAAPSKRKSYPAICGVQNSLFCQKFEFGGACEQYDKNKYNETHLNRVVAQARPDMPLPAQEIILQLNFFK</sequence>
<evidence type="ECO:0000313" key="1">
    <source>
        <dbReference type="EMBL" id="KAA6381260.1"/>
    </source>
</evidence>
<dbReference type="Proteomes" id="UP000324800">
    <property type="component" value="Unassembled WGS sequence"/>
</dbReference>
<name>A0A5J4VF92_9EUKA</name>
<proteinExistence type="predicted"/>
<accession>A0A5J4VF92</accession>
<comment type="caution">
    <text evidence="1">The sequence shown here is derived from an EMBL/GenBank/DDBJ whole genome shotgun (WGS) entry which is preliminary data.</text>
</comment>
<organism evidence="1 2">
    <name type="scientific">Streblomastix strix</name>
    <dbReference type="NCBI Taxonomy" id="222440"/>
    <lineage>
        <taxon>Eukaryota</taxon>
        <taxon>Metamonada</taxon>
        <taxon>Preaxostyla</taxon>
        <taxon>Oxymonadida</taxon>
        <taxon>Streblomastigidae</taxon>
        <taxon>Streblomastix</taxon>
    </lineage>
</organism>
<reference evidence="1 2" key="1">
    <citation type="submission" date="2019-03" db="EMBL/GenBank/DDBJ databases">
        <title>Single cell metagenomics reveals metabolic interactions within the superorganism composed of flagellate Streblomastix strix and complex community of Bacteroidetes bacteria on its surface.</title>
        <authorList>
            <person name="Treitli S.C."/>
            <person name="Kolisko M."/>
            <person name="Husnik F."/>
            <person name="Keeling P."/>
            <person name="Hampl V."/>
        </authorList>
    </citation>
    <scope>NUCLEOTIDE SEQUENCE [LARGE SCALE GENOMIC DNA]</scope>
    <source>
        <strain evidence="1">ST1C</strain>
    </source>
</reference>
<gene>
    <name evidence="1" type="ORF">EZS28_023212</name>
</gene>
<evidence type="ECO:0000313" key="2">
    <source>
        <dbReference type="Proteomes" id="UP000324800"/>
    </source>
</evidence>
<protein>
    <submittedName>
        <fullName evidence="1">Uncharacterized protein</fullName>
    </submittedName>
</protein>
<dbReference type="AlphaFoldDB" id="A0A5J4VF92"/>